<keyword evidence="3" id="KW-0732">Signal</keyword>
<evidence type="ECO:0000256" key="2">
    <source>
        <dbReference type="SAM" id="Phobius"/>
    </source>
</evidence>
<comment type="caution">
    <text evidence="4">The sequence shown here is derived from an EMBL/GenBank/DDBJ whole genome shotgun (WGS) entry which is preliminary data.</text>
</comment>
<feature type="region of interest" description="Disordered" evidence="1">
    <location>
        <begin position="381"/>
        <end position="401"/>
    </location>
</feature>
<sequence>MQSKRWSSYTAWLAILVLLSATASAAHQHHHGRALHPSAPADVVARQPLETQQPQARSPPHRVRQERRRPAPTPLSPDLQRRLSQVQAARAPSRDRSPAHQARLADLFGPGTTTTAASDVTSSELASSSSAAADSISSSIAASISKSIADASATSAAIASSSSAAAAAAAASSSRADASASKAAASAASASASAYSANLAAASSSLAALSASIAAQTVTSFTTAAATTPTAPADTAEPDNSDGHTSLIIGVSVVGGAALLGLAAFLYMKFANKPNHYDDDDADIKWPELRSEGDASAMHPLPARRTGGAGFEMAGESEVGHDRDMVEDGGYGRESFSGSTTALGMGAGGAAGYGAYGNTGVAGTYHDADATGPAPGYGPHTGYYDQYGQPTAGGYSDTSNPYADAHAASPYGNVPPATQAYYGDGSSVVAGSDPHAAANAALSQGQGHYGQDMYGGQQTMMSPTMQATHTGYGRQM</sequence>
<dbReference type="AlphaFoldDB" id="A0A177TTW7"/>
<feature type="chain" id="PRO_5043702595" description="Mid2 domain-containing protein" evidence="3">
    <location>
        <begin position="26"/>
        <end position="476"/>
    </location>
</feature>
<keyword evidence="2" id="KW-0812">Transmembrane</keyword>
<evidence type="ECO:0000256" key="3">
    <source>
        <dbReference type="SAM" id="SignalP"/>
    </source>
</evidence>
<accession>A0A177TTW7</accession>
<dbReference type="Proteomes" id="UP000077521">
    <property type="component" value="Unassembled WGS sequence"/>
</dbReference>
<feature type="region of interest" description="Disordered" evidence="1">
    <location>
        <begin position="49"/>
        <end position="128"/>
    </location>
</feature>
<dbReference type="OrthoDB" id="2576541at2759"/>
<keyword evidence="2" id="KW-0472">Membrane</keyword>
<evidence type="ECO:0008006" key="6">
    <source>
        <dbReference type="Google" id="ProtNLM"/>
    </source>
</evidence>
<reference evidence="4" key="2">
    <citation type="journal article" date="2019" name="IMA Fungus">
        <title>Genome sequencing and comparison of five Tilletia species to identify candidate genes for the detection of regulated species infecting wheat.</title>
        <authorList>
            <person name="Nguyen H.D.T."/>
            <person name="Sultana T."/>
            <person name="Kesanakurti P."/>
            <person name="Hambleton S."/>
        </authorList>
    </citation>
    <scope>NUCLEOTIDE SEQUENCE</scope>
    <source>
        <strain evidence="4">DAOMC 236416</strain>
    </source>
</reference>
<keyword evidence="5" id="KW-1185">Reference proteome</keyword>
<organism evidence="4 5">
    <name type="scientific">Tilletia indica</name>
    <dbReference type="NCBI Taxonomy" id="43049"/>
    <lineage>
        <taxon>Eukaryota</taxon>
        <taxon>Fungi</taxon>
        <taxon>Dikarya</taxon>
        <taxon>Basidiomycota</taxon>
        <taxon>Ustilaginomycotina</taxon>
        <taxon>Exobasidiomycetes</taxon>
        <taxon>Tilletiales</taxon>
        <taxon>Tilletiaceae</taxon>
        <taxon>Tilletia</taxon>
    </lineage>
</organism>
<evidence type="ECO:0000256" key="1">
    <source>
        <dbReference type="SAM" id="MobiDB-lite"/>
    </source>
</evidence>
<feature type="compositionally biased region" description="Low complexity" evidence="1">
    <location>
        <begin position="112"/>
        <end position="128"/>
    </location>
</feature>
<protein>
    <recommendedName>
        <fullName evidence="6">Mid2 domain-containing protein</fullName>
    </recommendedName>
</protein>
<dbReference type="EMBL" id="LWDF02000122">
    <property type="protein sequence ID" value="KAE8257177.1"/>
    <property type="molecule type" value="Genomic_DNA"/>
</dbReference>
<reference evidence="4" key="1">
    <citation type="submission" date="2016-04" db="EMBL/GenBank/DDBJ databases">
        <authorList>
            <person name="Nguyen H.D."/>
            <person name="Samba Siva P."/>
            <person name="Cullis J."/>
            <person name="Levesque C.A."/>
            <person name="Hambleton S."/>
        </authorList>
    </citation>
    <scope>NUCLEOTIDE SEQUENCE</scope>
    <source>
        <strain evidence="4">DAOMC 236416</strain>
    </source>
</reference>
<proteinExistence type="predicted"/>
<evidence type="ECO:0000313" key="5">
    <source>
        <dbReference type="Proteomes" id="UP000077521"/>
    </source>
</evidence>
<name>A0A177TTW7_9BASI</name>
<keyword evidence="2" id="KW-1133">Transmembrane helix</keyword>
<feature type="transmembrane region" description="Helical" evidence="2">
    <location>
        <begin position="247"/>
        <end position="267"/>
    </location>
</feature>
<feature type="signal peptide" evidence="3">
    <location>
        <begin position="1"/>
        <end position="25"/>
    </location>
</feature>
<gene>
    <name evidence="4" type="ORF">A4X13_0g2536</name>
</gene>
<evidence type="ECO:0000313" key="4">
    <source>
        <dbReference type="EMBL" id="KAE8257177.1"/>
    </source>
</evidence>